<reference evidence="1 2" key="1">
    <citation type="journal article" date="2018" name="Front. Plant Sci.">
        <title>Red Clover (Trifolium pratense) and Zigzag Clover (T. medium) - A Picture of Genomic Similarities and Differences.</title>
        <authorList>
            <person name="Dluhosova J."/>
            <person name="Istvanek J."/>
            <person name="Nedelnik J."/>
            <person name="Repkova J."/>
        </authorList>
    </citation>
    <scope>NUCLEOTIDE SEQUENCE [LARGE SCALE GENOMIC DNA]</scope>
    <source>
        <strain evidence="2">cv. 10/8</strain>
        <tissue evidence="1">Leaf</tissue>
    </source>
</reference>
<name>A0A392MXC3_9FABA</name>
<dbReference type="Proteomes" id="UP000265520">
    <property type="component" value="Unassembled WGS sequence"/>
</dbReference>
<protein>
    <submittedName>
        <fullName evidence="1">Endoribonuclease dicer 2-like</fullName>
    </submittedName>
</protein>
<evidence type="ECO:0000313" key="1">
    <source>
        <dbReference type="EMBL" id="MCH92177.1"/>
    </source>
</evidence>
<accession>A0A392MXC3</accession>
<feature type="non-terminal residue" evidence="1">
    <location>
        <position position="162"/>
    </location>
</feature>
<evidence type="ECO:0000313" key="2">
    <source>
        <dbReference type="Proteomes" id="UP000265520"/>
    </source>
</evidence>
<organism evidence="1 2">
    <name type="scientific">Trifolium medium</name>
    <dbReference type="NCBI Taxonomy" id="97028"/>
    <lineage>
        <taxon>Eukaryota</taxon>
        <taxon>Viridiplantae</taxon>
        <taxon>Streptophyta</taxon>
        <taxon>Embryophyta</taxon>
        <taxon>Tracheophyta</taxon>
        <taxon>Spermatophyta</taxon>
        <taxon>Magnoliopsida</taxon>
        <taxon>eudicotyledons</taxon>
        <taxon>Gunneridae</taxon>
        <taxon>Pentapetalae</taxon>
        <taxon>rosids</taxon>
        <taxon>fabids</taxon>
        <taxon>Fabales</taxon>
        <taxon>Fabaceae</taxon>
        <taxon>Papilionoideae</taxon>
        <taxon>50 kb inversion clade</taxon>
        <taxon>NPAAA clade</taxon>
        <taxon>Hologalegina</taxon>
        <taxon>IRL clade</taxon>
        <taxon>Trifolieae</taxon>
        <taxon>Trifolium</taxon>
    </lineage>
</organism>
<sequence length="162" mass="18447">MSTPKFRYYEDNVVPYALFNELAKKLDALKEQHQLSVTNSDFTKSAVESAHKKISKTFQALIFCMEELGVWLALKAAESLSSIDIETFSWGNSGDQIVKKFISATVLTLQCCVPSDPQWTIGDNMNSDMELRLLTSKVSCLIDCLLEYKHFTEMRCIVFVER</sequence>
<dbReference type="AlphaFoldDB" id="A0A392MXC3"/>
<keyword evidence="2" id="KW-1185">Reference proteome</keyword>
<proteinExistence type="predicted"/>
<dbReference type="EMBL" id="LXQA010022076">
    <property type="protein sequence ID" value="MCH92177.1"/>
    <property type="molecule type" value="Genomic_DNA"/>
</dbReference>
<comment type="caution">
    <text evidence="1">The sequence shown here is derived from an EMBL/GenBank/DDBJ whole genome shotgun (WGS) entry which is preliminary data.</text>
</comment>